<evidence type="ECO:0000259" key="3">
    <source>
        <dbReference type="Pfam" id="PF16201"/>
    </source>
</evidence>
<dbReference type="PANTHER" id="PTHR13500:SF0">
    <property type="entry name" value="NUCLEOLAR PRE-RIBOSOMAL-ASSOCIATED PROTEIN 1"/>
    <property type="match status" value="1"/>
</dbReference>
<accession>A0A8C5BXA2</accession>
<dbReference type="OMA" id="VVWVWQS"/>
<evidence type="ECO:0000259" key="2">
    <source>
        <dbReference type="Pfam" id="PF11707"/>
    </source>
</evidence>
<dbReference type="Pfam" id="PF11707">
    <property type="entry name" value="Npa1"/>
    <property type="match status" value="1"/>
</dbReference>
<dbReference type="InterPro" id="IPR021714">
    <property type="entry name" value="URB1_N"/>
</dbReference>
<evidence type="ECO:0000256" key="1">
    <source>
        <dbReference type="SAM" id="MobiDB-lite"/>
    </source>
</evidence>
<feature type="region of interest" description="Disordered" evidence="1">
    <location>
        <begin position="1806"/>
        <end position="1825"/>
    </location>
</feature>
<evidence type="ECO:0000313" key="4">
    <source>
        <dbReference type="Ensembl" id="ENSGMOP00000052588.1"/>
    </source>
</evidence>
<feature type="domain" description="URB1 C-terminal" evidence="3">
    <location>
        <begin position="1591"/>
        <end position="1775"/>
    </location>
</feature>
<dbReference type="Proteomes" id="UP000694546">
    <property type="component" value="Chromosome 16"/>
</dbReference>
<feature type="compositionally biased region" description="Pro residues" evidence="1">
    <location>
        <begin position="1812"/>
        <end position="1823"/>
    </location>
</feature>
<name>A0A8C5BXA2_GADMO</name>
<dbReference type="PANTHER" id="PTHR13500">
    <property type="entry name" value="NUCLEOLAR PRERIBOSOMAL-ASSOCIATED PROTEIN 1"/>
    <property type="match status" value="1"/>
</dbReference>
<dbReference type="GO" id="GO:0000463">
    <property type="term" value="P:maturation of LSU-rRNA from tricistronic rRNA transcript (SSU-rRNA, 5.8S rRNA, LSU-rRNA)"/>
    <property type="evidence" value="ECO:0007669"/>
    <property type="project" value="TreeGrafter"/>
</dbReference>
<feature type="domain" description="URB1 N-terminal" evidence="2">
    <location>
        <begin position="79"/>
        <end position="392"/>
    </location>
</feature>
<dbReference type="Ensembl" id="ENSGMOT00000073524.1">
    <property type="protein sequence ID" value="ENSGMOP00000052588.1"/>
    <property type="gene ID" value="ENSGMOG00000001838.2"/>
</dbReference>
<sequence>NCYLNMGKRPSEDSEVSEPQAKKVTLTEFNGTIFKSMLKDPTKAMKGESLETFISFAKKLPCPDLYDVVEGYIKISMECAEIFKLLAVEKPVDKEMMLVFQSLEMILLRTASDLSHLSMAGNAVVKKLSSSMKVIHASLRLFLCDRLVRLALCLLSAMVSQGSEAAREVYAHFNFSQGMGRLARRKDKQGRPDIRMAYIQFAVSFLMSGDPATVGQILEVKELLPEILNSGISADRLSIVSLILSTLKSRVVKNKAVTKTQKVRFFTAVLLTDVSSLYRWDGIIDVSTEDNDTVSLEQAANSVVRDLAHSFLLEVCSSRKNGISFHDPSYGTAGRAGNIILLQFLGGLKPTEDILVEELVTKTLRASPDLLGRFFKESRYSFAPRVQSAWRDNVQLVKKIYEAQPEISSVFRTREFIPLPRLVAMIMVTSLPPVCSKTFFTAGLTVRGHTALSMMSFVLRRAQKNIDFLLDPALWESSEAYTLDNMEPLVQQYRETVSKILPDMTSIVSNWQSLSKKEELEEKLNMDKKPPETADPAEVIMLKALLLQVMCLYQKVAPHLVSLCKFDFSKLFRGIVSEEGLRGEVPPVLQHQVLQLALELPSSKFSWVRLQVGRSPTESSSGEKPVLFLLLKMLVSSRNAPLRRLTKRLVLKVLKDTGMFDYTSSELELWLEHLGQVEPEHQDTVIHFLERVCVRLLSNQYVYSDKVATLVQDAAYLHASLTGNEADAASIPISHIDDVLDMVDVIMEGNEGELEEYGPALSEDLITQTFPFSALVPAALDARNKMPPQHGGVYDYLARVLTDLLHAQREPLALCLALLQYDKELASSSSSEPPTGPPHPSVCLLHQYYSKWLPQQSQEALVGPILTCAVSFRGRARESLTGVTLAELPLVVNQLLLYTRSTVEDFGSVRGGGDLPGRSSVVYQEDVSLTPLGGPQVVASALSSILKHPCVEQWFLALELSSLPANSLNPVKLRRLGGQMSEGVLALLEACAPLLRDLGRPDLLDRYLVAVETAVLRELQDSASQKAEQQQQQSRPLQALRALHPYFGACQLRGVVSTLLLLPQDCLVVAPGNQLGLYGTAALEILTESGGGGGGAGAGSRRLPLTRAHLQGLGTLLLACSSSARLEDFLLATLSGEPGGARLVHTDVFLHCLERAASPGPRGLCGLLLGNGPAHRLRFQLWCLEAGNMEAVAERTGDFLPVVDAYLLAAGGGDPATPTDVQSRVLKALKKALLPKLCGSVLDQASGGDVGAHAQTLGSLIQLAASTKDIRDLLSKLPAALQSAEGYERWQLVDVVKDKLSESPEEQESWRKSVVLSSLRWLVSAYSRAKQQPEPPCSQEQNILERLLKHMTFAEDLTPSDWNSFVKSGLKYRYKDLYFLGALRDLVELMYVEGDAAPKDFLPLATIHMMVSSHSLFLPAMLESDQDAGHSDIKVTMSLVSMVLCLVKRCPAVCNVNHFVIMLGAYGATLSIKDQKLLLLLQEYEKNNISLLKFQCLLWGSAAVEHHKARKSLGASLWQQPSSEDLLALLSPDRMLNTIAHFPQQRRIIPQVKVKELGHLYDPCYLLPLFSTILRPDCVVNCFKFVSSHAFGLTVTALSSYDPKVRAAGYHILTSFYPHLEGTASLLYLMEMMKNGIRQKNVRLPFIMTTYLSKVAQQMLKPEDHMYVVLNKFLLSHQSLDFRRVPDFFKLFHSSDTEHKQEREWCLGLLEEGLRDRYCYELCSQQGIFLGLLAYSSSPLCEEDTQVQILRVLSQAGRVPKAAYHLTKSCGLLPWMLHLLRRRTLEPRLLSGVVALLHVVWSTNLGQKDTPPEPPQTDRPPQPVAKTLPLPLVDEFLCVAFTLIPSLRYMSPPRLLPAQLNLFLRTLSSMLRHRGSVGVARGDRFTLKPQRLSSTDALSLLQSWASLSHDATLLGQLQSVAERHALRGLLGESTRPSFDDLMGDGEEATVVDSGLAGDTALLLTRWSLSTLLDHPFQHPPTLEFLRWFHRVAPPHPDTVDKILGDAGAKEDLLRLYHRAVELRAPASPSPCRTETLELFTGVMLRLLEAQGPLPLGELHAGVVSACLSDPSTPQARRDAGVVLLSLYVHEMWSGARSADLFLQHVRLVTAAAKPKGKRRTTKSTLEESHVSAICNDIVARTTDGSGTQPSV</sequence>
<evidence type="ECO:0008006" key="6">
    <source>
        <dbReference type="Google" id="ProtNLM"/>
    </source>
</evidence>
<dbReference type="GO" id="GO:0005730">
    <property type="term" value="C:nucleolus"/>
    <property type="evidence" value="ECO:0007669"/>
    <property type="project" value="TreeGrafter"/>
</dbReference>
<keyword evidence="5" id="KW-1185">Reference proteome</keyword>
<dbReference type="GeneTree" id="ENSGT00390000014210"/>
<dbReference type="GO" id="GO:0000466">
    <property type="term" value="P:maturation of 5.8S rRNA from tricistronic rRNA transcript (SSU-rRNA, 5.8S rRNA, LSU-rRNA)"/>
    <property type="evidence" value="ECO:0007669"/>
    <property type="project" value="TreeGrafter"/>
</dbReference>
<dbReference type="InterPro" id="IPR039844">
    <property type="entry name" value="URB1"/>
</dbReference>
<dbReference type="Pfam" id="PF16201">
    <property type="entry name" value="NopRA1"/>
    <property type="match status" value="1"/>
</dbReference>
<dbReference type="InterPro" id="IPR032436">
    <property type="entry name" value="URB1_C"/>
</dbReference>
<reference evidence="4" key="1">
    <citation type="submission" date="2025-08" db="UniProtKB">
        <authorList>
            <consortium name="Ensembl"/>
        </authorList>
    </citation>
    <scope>IDENTIFICATION</scope>
</reference>
<proteinExistence type="predicted"/>
<organism evidence="4 5">
    <name type="scientific">Gadus morhua</name>
    <name type="common">Atlantic cod</name>
    <dbReference type="NCBI Taxonomy" id="8049"/>
    <lineage>
        <taxon>Eukaryota</taxon>
        <taxon>Metazoa</taxon>
        <taxon>Chordata</taxon>
        <taxon>Craniata</taxon>
        <taxon>Vertebrata</taxon>
        <taxon>Euteleostomi</taxon>
        <taxon>Actinopterygii</taxon>
        <taxon>Neopterygii</taxon>
        <taxon>Teleostei</taxon>
        <taxon>Neoteleostei</taxon>
        <taxon>Acanthomorphata</taxon>
        <taxon>Zeiogadaria</taxon>
        <taxon>Gadariae</taxon>
        <taxon>Gadiformes</taxon>
        <taxon>Gadoidei</taxon>
        <taxon>Gadidae</taxon>
        <taxon>Gadus</taxon>
    </lineage>
</organism>
<evidence type="ECO:0000313" key="5">
    <source>
        <dbReference type="Proteomes" id="UP000694546"/>
    </source>
</evidence>
<protein>
    <recommendedName>
        <fullName evidence="6">Nucleolar pre-ribosomal-associated protein 1</fullName>
    </recommendedName>
</protein>
<reference evidence="4" key="2">
    <citation type="submission" date="2025-09" db="UniProtKB">
        <authorList>
            <consortium name="Ensembl"/>
        </authorList>
    </citation>
    <scope>IDENTIFICATION</scope>
</reference>